<keyword evidence="4" id="KW-0328">Glycosyltransferase</keyword>
<evidence type="ECO:0000256" key="6">
    <source>
        <dbReference type="ARBA" id="ARBA00022692"/>
    </source>
</evidence>
<dbReference type="SUPFAM" id="SSF53756">
    <property type="entry name" value="UDP-Glycosyltransferase/glycogen phosphorylase"/>
    <property type="match status" value="1"/>
</dbReference>
<dbReference type="Gene3D" id="3.40.50.2000">
    <property type="entry name" value="Glycogen Phosphorylase B"/>
    <property type="match status" value="1"/>
</dbReference>
<evidence type="ECO:0000256" key="8">
    <source>
        <dbReference type="ARBA" id="ARBA00022989"/>
    </source>
</evidence>
<gene>
    <name evidence="12" type="ORF">PFISCL1PPCAC_14183</name>
</gene>
<comment type="subcellular location">
    <subcellularLocation>
        <location evidence="1">Membrane</location>
        <topology evidence="1">Single-pass membrane protein</topology>
    </subcellularLocation>
</comment>
<dbReference type="Proteomes" id="UP001432322">
    <property type="component" value="Unassembled WGS sequence"/>
</dbReference>
<reference evidence="12" key="1">
    <citation type="submission" date="2023-10" db="EMBL/GenBank/DDBJ databases">
        <title>Genome assembly of Pristionchus species.</title>
        <authorList>
            <person name="Yoshida K."/>
            <person name="Sommer R.J."/>
        </authorList>
    </citation>
    <scope>NUCLEOTIDE SEQUENCE</scope>
    <source>
        <strain evidence="12">RS5133</strain>
    </source>
</reference>
<dbReference type="Pfam" id="PF00201">
    <property type="entry name" value="UDPGT"/>
    <property type="match status" value="1"/>
</dbReference>
<dbReference type="CDD" id="cd03784">
    <property type="entry name" value="GT1_Gtf-like"/>
    <property type="match status" value="1"/>
</dbReference>
<name>A0AAV5VTT3_9BILA</name>
<keyword evidence="13" id="KW-1185">Reference proteome</keyword>
<sequence length="497" mass="55157">MKNSYSHANFVGRLADILSDSGLEVTTLISELRPTIGDGTTKSRIVRVEGQEEASKLWNSGKKPLIFEGSSHDLRSILLFVPFLRHVFNLQCAHLLTKDELIEQLTSEKYDAVLAETFDYCGFGLAKAIGAKTVITSFSSSLNDYTAWITGTPSPYSVTQASYSGVLDRSLSSRLWNLLCVAIDFYVNQQWAAASNDAFREKYGPDFPSVEEIIANSSLIITAGDPLLDLPRPTQRKIVDIGAIGIRETKPLDKEYDSLLNLRSKTVLFSLGSNVQSSDLPDEYKKAIAQAFARFPEVTFIWKYEKPEAAAHLEGIDNIVLRKWMPQNDLLGDKRVAALITHGGKTSLNEVGAKGLPAVFIPIYGDQTRNAAIAVNLGFGVFFNKVELSQPDVIESAIREVLYNEKYAAAAARVAATMRDRPFSPQEMLVKHVTFAAKFGNVKALDQEGNDYPLYIYWNLDIVLIAVCILSSLVILISLCILRIFRRSSPIDTKKKR</sequence>
<dbReference type="InterPro" id="IPR002213">
    <property type="entry name" value="UDP_glucos_trans"/>
</dbReference>
<comment type="caution">
    <text evidence="12">The sequence shown here is derived from an EMBL/GenBank/DDBJ whole genome shotgun (WGS) entry which is preliminary data.</text>
</comment>
<dbReference type="EC" id="2.4.1.17" evidence="3"/>
<evidence type="ECO:0000256" key="7">
    <source>
        <dbReference type="ARBA" id="ARBA00022729"/>
    </source>
</evidence>
<keyword evidence="9 11" id="KW-0472">Membrane</keyword>
<keyword evidence="6 11" id="KW-0812">Transmembrane</keyword>
<dbReference type="PANTHER" id="PTHR48043">
    <property type="entry name" value="EG:EG0003.4 PROTEIN-RELATED"/>
    <property type="match status" value="1"/>
</dbReference>
<organism evidence="12 13">
    <name type="scientific">Pristionchus fissidentatus</name>
    <dbReference type="NCBI Taxonomy" id="1538716"/>
    <lineage>
        <taxon>Eukaryota</taxon>
        <taxon>Metazoa</taxon>
        <taxon>Ecdysozoa</taxon>
        <taxon>Nematoda</taxon>
        <taxon>Chromadorea</taxon>
        <taxon>Rhabditida</taxon>
        <taxon>Rhabditina</taxon>
        <taxon>Diplogasteromorpha</taxon>
        <taxon>Diplogasteroidea</taxon>
        <taxon>Neodiplogasteridae</taxon>
        <taxon>Pristionchus</taxon>
    </lineage>
</organism>
<evidence type="ECO:0000256" key="5">
    <source>
        <dbReference type="ARBA" id="ARBA00022679"/>
    </source>
</evidence>
<dbReference type="AlphaFoldDB" id="A0AAV5VTT3"/>
<evidence type="ECO:0000256" key="9">
    <source>
        <dbReference type="ARBA" id="ARBA00023136"/>
    </source>
</evidence>
<protein>
    <recommendedName>
        <fullName evidence="3">glucuronosyltransferase</fullName>
        <ecNumber evidence="3">2.4.1.17</ecNumber>
    </recommendedName>
</protein>
<evidence type="ECO:0000313" key="12">
    <source>
        <dbReference type="EMBL" id="GMT22886.1"/>
    </source>
</evidence>
<evidence type="ECO:0000256" key="10">
    <source>
        <dbReference type="ARBA" id="ARBA00047475"/>
    </source>
</evidence>
<feature type="transmembrane region" description="Helical" evidence="11">
    <location>
        <begin position="462"/>
        <end position="485"/>
    </location>
</feature>
<evidence type="ECO:0000256" key="11">
    <source>
        <dbReference type="SAM" id="Phobius"/>
    </source>
</evidence>
<evidence type="ECO:0000256" key="4">
    <source>
        <dbReference type="ARBA" id="ARBA00022676"/>
    </source>
</evidence>
<accession>A0AAV5VTT3</accession>
<keyword evidence="5" id="KW-0808">Transferase</keyword>
<proteinExistence type="inferred from homology"/>
<evidence type="ECO:0000256" key="3">
    <source>
        <dbReference type="ARBA" id="ARBA00012544"/>
    </source>
</evidence>
<keyword evidence="7" id="KW-0732">Signal</keyword>
<keyword evidence="8 11" id="KW-1133">Transmembrane helix</keyword>
<dbReference type="InterPro" id="IPR050271">
    <property type="entry name" value="UDP-glycosyltransferase"/>
</dbReference>
<comment type="similarity">
    <text evidence="2">Belongs to the UDP-glycosyltransferase family.</text>
</comment>
<feature type="non-terminal residue" evidence="12">
    <location>
        <position position="497"/>
    </location>
</feature>
<evidence type="ECO:0000256" key="2">
    <source>
        <dbReference type="ARBA" id="ARBA00009995"/>
    </source>
</evidence>
<comment type="catalytic activity">
    <reaction evidence="10">
        <text>glucuronate acceptor + UDP-alpha-D-glucuronate = acceptor beta-D-glucuronoside + UDP + H(+)</text>
        <dbReference type="Rhea" id="RHEA:21032"/>
        <dbReference type="ChEBI" id="CHEBI:15378"/>
        <dbReference type="ChEBI" id="CHEBI:58052"/>
        <dbReference type="ChEBI" id="CHEBI:58223"/>
        <dbReference type="ChEBI" id="CHEBI:132367"/>
        <dbReference type="ChEBI" id="CHEBI:132368"/>
        <dbReference type="EC" id="2.4.1.17"/>
    </reaction>
</comment>
<evidence type="ECO:0000313" key="13">
    <source>
        <dbReference type="Proteomes" id="UP001432322"/>
    </source>
</evidence>
<dbReference type="GO" id="GO:0015020">
    <property type="term" value="F:glucuronosyltransferase activity"/>
    <property type="evidence" value="ECO:0007669"/>
    <property type="project" value="UniProtKB-EC"/>
</dbReference>
<dbReference type="EMBL" id="BTSY01000004">
    <property type="protein sequence ID" value="GMT22886.1"/>
    <property type="molecule type" value="Genomic_DNA"/>
</dbReference>
<dbReference type="GO" id="GO:0016020">
    <property type="term" value="C:membrane"/>
    <property type="evidence" value="ECO:0007669"/>
    <property type="project" value="UniProtKB-SubCell"/>
</dbReference>
<dbReference type="FunFam" id="3.40.50.2000:FF:000038">
    <property type="entry name" value="UDP-GlucuronosylTransferase"/>
    <property type="match status" value="1"/>
</dbReference>
<dbReference type="PANTHER" id="PTHR48043:SF23">
    <property type="entry name" value="UDP-GLUCURONOSYLTRANSFERASE"/>
    <property type="match status" value="1"/>
</dbReference>
<evidence type="ECO:0000256" key="1">
    <source>
        <dbReference type="ARBA" id="ARBA00004167"/>
    </source>
</evidence>